<evidence type="ECO:0000256" key="2">
    <source>
        <dbReference type="SAM" id="Coils"/>
    </source>
</evidence>
<reference evidence="4 5" key="1">
    <citation type="submission" date="2024-08" db="EMBL/GenBank/DDBJ databases">
        <authorList>
            <person name="Lu H."/>
        </authorList>
    </citation>
    <scope>NUCLEOTIDE SEQUENCE [LARGE SCALE GENOMIC DNA]</scope>
    <source>
        <strain evidence="4 5">LYH14W</strain>
    </source>
</reference>
<dbReference type="RefSeq" id="WP_394476186.1">
    <property type="nucleotide sequence ID" value="NZ_JBIGHV010000001.1"/>
</dbReference>
<keyword evidence="5" id="KW-1185">Reference proteome</keyword>
<accession>A0ABW7EWW6</accession>
<protein>
    <submittedName>
        <fullName evidence="4">Efflux RND transporter periplasmic adaptor subunit</fullName>
    </submittedName>
</protein>
<dbReference type="InterPro" id="IPR058647">
    <property type="entry name" value="BSH_CzcB-like"/>
</dbReference>
<dbReference type="InterPro" id="IPR006143">
    <property type="entry name" value="RND_pump_MFP"/>
</dbReference>
<proteinExistence type="inferred from homology"/>
<comment type="caution">
    <text evidence="4">The sequence shown here is derived from an EMBL/GenBank/DDBJ whole genome shotgun (WGS) entry which is preliminary data.</text>
</comment>
<evidence type="ECO:0000259" key="3">
    <source>
        <dbReference type="Pfam" id="PF25973"/>
    </source>
</evidence>
<dbReference type="PANTHER" id="PTHR30469:SF15">
    <property type="entry name" value="HLYD FAMILY OF SECRETION PROTEINS"/>
    <property type="match status" value="1"/>
</dbReference>
<dbReference type="NCBIfam" id="TIGR01730">
    <property type="entry name" value="RND_mfp"/>
    <property type="match status" value="1"/>
</dbReference>
<feature type="coiled-coil region" evidence="2">
    <location>
        <begin position="84"/>
        <end position="118"/>
    </location>
</feature>
<dbReference type="Gene3D" id="2.40.50.100">
    <property type="match status" value="1"/>
</dbReference>
<organism evidence="4 5">
    <name type="scientific">Pelomonas parva</name>
    <dbReference type="NCBI Taxonomy" id="3299032"/>
    <lineage>
        <taxon>Bacteria</taxon>
        <taxon>Pseudomonadati</taxon>
        <taxon>Pseudomonadota</taxon>
        <taxon>Betaproteobacteria</taxon>
        <taxon>Burkholderiales</taxon>
        <taxon>Sphaerotilaceae</taxon>
        <taxon>Roseateles</taxon>
    </lineage>
</organism>
<evidence type="ECO:0000256" key="1">
    <source>
        <dbReference type="ARBA" id="ARBA00009477"/>
    </source>
</evidence>
<dbReference type="EMBL" id="JBIGHV010000001">
    <property type="protein sequence ID" value="MFG6428857.1"/>
    <property type="molecule type" value="Genomic_DNA"/>
</dbReference>
<name>A0ABW7EWW6_9BURK</name>
<evidence type="ECO:0000313" key="4">
    <source>
        <dbReference type="EMBL" id="MFG6428857.1"/>
    </source>
</evidence>
<evidence type="ECO:0000313" key="5">
    <source>
        <dbReference type="Proteomes" id="UP001606210"/>
    </source>
</evidence>
<keyword evidence="2" id="KW-0175">Coiled coil</keyword>
<dbReference type="PANTHER" id="PTHR30469">
    <property type="entry name" value="MULTIDRUG RESISTANCE PROTEIN MDTA"/>
    <property type="match status" value="1"/>
</dbReference>
<dbReference type="Gene3D" id="1.10.287.470">
    <property type="entry name" value="Helix hairpin bin"/>
    <property type="match status" value="1"/>
</dbReference>
<dbReference type="SUPFAM" id="SSF111369">
    <property type="entry name" value="HlyD-like secretion proteins"/>
    <property type="match status" value="1"/>
</dbReference>
<feature type="domain" description="CzcB-like barrel-sandwich hybrid" evidence="3">
    <location>
        <begin position="3"/>
        <end position="145"/>
    </location>
</feature>
<dbReference type="Gene3D" id="2.40.30.170">
    <property type="match status" value="1"/>
</dbReference>
<sequence length="245" mass="26441">MEIRTPVDGTIGAISAHRGDAIRRGQPLVELQSQSEKAAVELARLRSKLEGPLATVRNRIDYATKRQARQADLEKDKFISVQARDEADAEKRLAEAELRTALESRELAKVELQRAQEQLALRTVSAPFNGVVIDRMLNVGELVEAGSGRKPVLKVAQIDPMRADVALPAALFGKVRVGTKATVLAQLGGVRFNAVVRSVDRVIDAASSTFVERLEVPNPGDKAPAGSRCLASIDGLAATPKPRLQ</sequence>
<dbReference type="Proteomes" id="UP001606210">
    <property type="component" value="Unassembled WGS sequence"/>
</dbReference>
<gene>
    <name evidence="4" type="ORF">ACG00Y_02985</name>
</gene>
<dbReference type="Pfam" id="PF25973">
    <property type="entry name" value="BSH_CzcB"/>
    <property type="match status" value="1"/>
</dbReference>
<comment type="similarity">
    <text evidence="1">Belongs to the membrane fusion protein (MFP) (TC 8.A.1) family.</text>
</comment>